<name>A0AAE4AZ06_9ACTN</name>
<dbReference type="EMBL" id="JAUSUZ010000001">
    <property type="protein sequence ID" value="MDQ0367939.1"/>
    <property type="molecule type" value="Genomic_DNA"/>
</dbReference>
<dbReference type="AlphaFoldDB" id="A0AAE4AZ06"/>
<comment type="caution">
    <text evidence="1">The sequence shown here is derived from an EMBL/GenBank/DDBJ whole genome shotgun (WGS) entry which is preliminary data.</text>
</comment>
<reference evidence="1 2" key="1">
    <citation type="submission" date="2023-07" db="EMBL/GenBank/DDBJ databases">
        <title>Sequencing the genomes of 1000 actinobacteria strains.</title>
        <authorList>
            <person name="Klenk H.-P."/>
        </authorList>
    </citation>
    <scope>NUCLEOTIDE SEQUENCE [LARGE SCALE GENOMIC DNA]</scope>
    <source>
        <strain evidence="1 2">DSM 44709</strain>
    </source>
</reference>
<dbReference type="Proteomes" id="UP001240236">
    <property type="component" value="Unassembled WGS sequence"/>
</dbReference>
<evidence type="ECO:0000313" key="2">
    <source>
        <dbReference type="Proteomes" id="UP001240236"/>
    </source>
</evidence>
<proteinExistence type="predicted"/>
<evidence type="ECO:0000313" key="1">
    <source>
        <dbReference type="EMBL" id="MDQ0367939.1"/>
    </source>
</evidence>
<sequence length="187" mass="19415">MGMWRRLLRNGLGSGVIVLVLGLLAFGLPALDRSLDSTQALPDGVPYAVGGGVTVIPPPGALLDVTKTRPSDDRGTVLFLVGPIRYAVVVQPFEGGLPDAADKLRRKIAANRGYQVVGREASIATADGQLLGLAGGYSAPGRGGRYAVFLAGERSIEVTVSGTDPELSAARQAIDASTRSITFRGTE</sequence>
<organism evidence="1 2">
    <name type="scientific">Catenuloplanes indicus</name>
    <dbReference type="NCBI Taxonomy" id="137267"/>
    <lineage>
        <taxon>Bacteria</taxon>
        <taxon>Bacillati</taxon>
        <taxon>Actinomycetota</taxon>
        <taxon>Actinomycetes</taxon>
        <taxon>Micromonosporales</taxon>
        <taxon>Micromonosporaceae</taxon>
        <taxon>Catenuloplanes</taxon>
    </lineage>
</organism>
<gene>
    <name evidence="1" type="ORF">J2S42_004608</name>
</gene>
<keyword evidence="2" id="KW-1185">Reference proteome</keyword>
<accession>A0AAE4AZ06</accession>
<protein>
    <submittedName>
        <fullName evidence="1">Uncharacterized protein</fullName>
    </submittedName>
</protein>